<evidence type="ECO:0000256" key="1">
    <source>
        <dbReference type="SAM" id="Phobius"/>
    </source>
</evidence>
<dbReference type="SUPFAM" id="SSF117074">
    <property type="entry name" value="Hypothetical protein PA1324"/>
    <property type="match status" value="1"/>
</dbReference>
<keyword evidence="1" id="KW-0812">Transmembrane</keyword>
<feature type="transmembrane region" description="Helical" evidence="1">
    <location>
        <begin position="322"/>
        <end position="338"/>
    </location>
</feature>
<evidence type="ECO:0000313" key="2">
    <source>
        <dbReference type="EMBL" id="CCW35742.1"/>
    </source>
</evidence>
<dbReference type="PATRIC" id="fig|1303518.3.peg.1990"/>
<gene>
    <name evidence="2" type="ORF">CCALI_01935</name>
</gene>
<proteinExistence type="predicted"/>
<feature type="transmembrane region" description="Helical" evidence="1">
    <location>
        <begin position="108"/>
        <end position="130"/>
    </location>
</feature>
<keyword evidence="1" id="KW-1133">Transmembrane helix</keyword>
<sequence>MEIDPARDKVESSLEIEEAAVESTAAEPIASPSCDRLRLRDGLLILLLPLIGLLVGLRTVAVATLPHILTPDPGINYQEVTDRLPIPALLNWNLTIVQNLLDLRDMPFPLLILLGVVGGILLLCIALCLFNPIYRPLVLEPATNPSLAGANHLSGTLRLQQPKRFWYVALLCGVPLLGFWLLIGVLMPPATPVSKYMLVAAPWSPLWALRLMALGMALWVGLHPDGLLWNDSLTEKKRLFSYQKLLVRGALWGIITWVFTRLTVPSGLEPLLTRLQALGTFNTAEWRWVVSHYLFSVGAAWFAAGLFLLILGRLGLATKARFGLTALAVVAFCISFWIQRPFSASALARRFDLQPDVLNAISVPYSPRRPGSGVPDGLAAAQALARRLYLPMGQNSARPMRSVLLFQPSGNVINVTQMGYTINGLSATRESALKARDFLLKRRYHSALSWIATEHLCDCSTLRFDTTSALDVLLSDLSNGPHLSRVGSVVTTLFFICAATPQNHALLDKWANPQSFACPDRFSKRLIGDLYRRFGDVKNALKWYRAADMPSTFMARIRAERPLFHTGTVYGILRLNGRPLAGVRVGIMPWRLNGLPPLQEVLLANAFHEVLAPSGNGPLFPPFHPIPFAFRWISGSDVTDSNGAFRIQNLTEGQYRVVVELPPSIQLNPPFDPRIRVMNPPLPFSLHYANQTVNLGIIDIFYRGPVATPRSATQSLPSTSGRPGAEP</sequence>
<evidence type="ECO:0000313" key="3">
    <source>
        <dbReference type="Proteomes" id="UP000014227"/>
    </source>
</evidence>
<keyword evidence="3" id="KW-1185">Reference proteome</keyword>
<organism evidence="2 3">
    <name type="scientific">Chthonomonas calidirosea (strain DSM 23976 / ICMP 18418 / T49)</name>
    <dbReference type="NCBI Taxonomy" id="1303518"/>
    <lineage>
        <taxon>Bacteria</taxon>
        <taxon>Bacillati</taxon>
        <taxon>Armatimonadota</taxon>
        <taxon>Chthonomonadia</taxon>
        <taxon>Chthonomonadales</taxon>
        <taxon>Chthonomonadaceae</taxon>
        <taxon>Chthonomonas</taxon>
    </lineage>
</organism>
<keyword evidence="1" id="KW-0472">Membrane</keyword>
<dbReference type="STRING" id="454171.CP488_02159"/>
<dbReference type="RefSeq" id="WP_016483267.1">
    <property type="nucleotide sequence ID" value="NC_021487.1"/>
</dbReference>
<dbReference type="EMBL" id="HF951689">
    <property type="protein sequence ID" value="CCW35742.1"/>
    <property type="molecule type" value="Genomic_DNA"/>
</dbReference>
<name>S0EZF1_CHTCT</name>
<protein>
    <submittedName>
        <fullName evidence="2">Uncharacterized protein</fullName>
    </submittedName>
</protein>
<dbReference type="HOGENOM" id="CLU_380709_0_0_0"/>
<feature type="transmembrane region" description="Helical" evidence="1">
    <location>
        <begin position="245"/>
        <end position="268"/>
    </location>
</feature>
<feature type="transmembrane region" description="Helical" evidence="1">
    <location>
        <begin position="207"/>
        <end position="224"/>
    </location>
</feature>
<dbReference type="Proteomes" id="UP000014227">
    <property type="component" value="Chromosome I"/>
</dbReference>
<feature type="transmembrane region" description="Helical" evidence="1">
    <location>
        <begin position="288"/>
        <end position="310"/>
    </location>
</feature>
<dbReference type="KEGG" id="ccz:CCALI_01935"/>
<reference evidence="3" key="1">
    <citation type="submission" date="2013-03" db="EMBL/GenBank/DDBJ databases">
        <title>Genome sequence of Chthonomonas calidirosea, the first sequenced genome from the Armatimonadetes phylum (formally candidate division OP10).</title>
        <authorList>
            <person name="Lee K.C.Y."/>
            <person name="Morgan X.C."/>
            <person name="Dunfield P.F."/>
            <person name="Tamas I."/>
            <person name="Houghton K.M."/>
            <person name="Vyssotski M."/>
            <person name="Ryan J.L.J."/>
            <person name="Lagutin K."/>
            <person name="McDonald I.R."/>
            <person name="Stott M.B."/>
        </authorList>
    </citation>
    <scope>NUCLEOTIDE SEQUENCE [LARGE SCALE GENOMIC DNA]</scope>
    <source>
        <strain evidence="3">DSM 23976 / ICMP 18418 / T49</strain>
    </source>
</reference>
<feature type="transmembrane region" description="Helical" evidence="1">
    <location>
        <begin position="43"/>
        <end position="69"/>
    </location>
</feature>
<dbReference type="InParanoid" id="S0EZF1"/>
<dbReference type="AlphaFoldDB" id="S0EZF1"/>
<accession>S0EZF1</accession>
<feature type="transmembrane region" description="Helical" evidence="1">
    <location>
        <begin position="165"/>
        <end position="187"/>
    </location>
</feature>